<reference evidence="18" key="2">
    <citation type="submission" date="2005-09" db="EMBL/GenBank/DDBJ databases">
        <authorList>
            <person name="Mural R.J."/>
            <person name="Li P.W."/>
            <person name="Adams M.D."/>
            <person name="Amanatides P.G."/>
            <person name="Baden-Tillson H."/>
            <person name="Barnstead M."/>
            <person name="Chin S.H."/>
            <person name="Dew I."/>
            <person name="Evans C.A."/>
            <person name="Ferriera S."/>
            <person name="Flanigan M."/>
            <person name="Fosler C."/>
            <person name="Glodek A."/>
            <person name="Gu Z."/>
            <person name="Holt R.A."/>
            <person name="Jennings D."/>
            <person name="Kraft C.L."/>
            <person name="Lu F."/>
            <person name="Nguyen T."/>
            <person name="Nusskern D.R."/>
            <person name="Pfannkoch C.M."/>
            <person name="Sitter C."/>
            <person name="Sutton G.G."/>
            <person name="Venter J.C."/>
            <person name="Wang Z."/>
            <person name="Woodage T."/>
            <person name="Zheng X.H."/>
            <person name="Zhong F."/>
        </authorList>
    </citation>
    <scope>NUCLEOTIDE SEQUENCE</scope>
    <source>
        <strain evidence="18">BN</strain>
    </source>
</reference>
<evidence type="ECO:0000256" key="2">
    <source>
        <dbReference type="ARBA" id="ARBA00022525"/>
    </source>
</evidence>
<evidence type="ECO:0000256" key="15">
    <source>
        <dbReference type="PIRSR" id="PIRSR002520-2"/>
    </source>
</evidence>
<dbReference type="InterPro" id="IPR020858">
    <property type="entry name" value="Serum_albumin-like"/>
</dbReference>
<feature type="domain" description="Albumin" evidence="17">
    <location>
        <begin position="25"/>
        <end position="212"/>
    </location>
</feature>
<evidence type="ECO:0000313" key="19">
    <source>
        <dbReference type="RGD" id="2065"/>
    </source>
</evidence>
<sequence>MKQPATMKWSASISFLLLLNFAEPRVLHTNEFGIESTLDSSQCPTEKNMFNVATIVVAQFVQDATKAEVNKMSSDALAAMKENTGDGCLENQLSVFLDEICHETELSNKYGFSGCCNQSGVERHQCLLARKKTAPDSVPPFHFPETAESCPAYEENRAMSINTFIYDVSKRNPFLYAPTILYLAAQYDKAVPACCKADNMEECFQTKRASMAKELREGSMLNEHVCAVIRKFGSRNLQAVLIIKLSQKFPKANITEIRKLALDVAHIHEQCCHGNAMECLQDGESVMTHICSQQEILSSKTAECCKLPTIELGYCIIHAENGDKPEGLTLNPSEFLGDRNFAQFSSEEKLLFMASFLHEYSRNHPNLPVSVILKTAKSYQEILEKCSQSETPSKCQDNMEEELQKHIQESQALAKQSCDLYQKLGPYYLQNLFLIGYTRKAPQLTSAELIDLTGKMVSIASMCCQLSEEKRSACGEGLADIYIGHLCLRHEANPVNSGINHCCSSSYSNRRLCITSFLRDETYVPPPFSEDKFIFHKDLCQAQGRALQTMKQELLINLVKQKPEMTEEQHAAVTADFSGLLEKCCKDQDQEACFAKEGPKLISKTREALGV</sequence>
<keyword evidence="6 16" id="KW-0732">Signal</keyword>
<dbReference type="CDD" id="cd00015">
    <property type="entry name" value="ALBUMIN"/>
    <property type="match status" value="3"/>
</dbReference>
<feature type="disulfide bond" evidence="15">
    <location>
        <begin position="101"/>
        <end position="116"/>
    </location>
</feature>
<dbReference type="InterPro" id="IPR021177">
    <property type="entry name" value="Serum_albumin/AFP/Afamin"/>
</dbReference>
<dbReference type="GO" id="GO:0005737">
    <property type="term" value="C:cytoplasm"/>
    <property type="evidence" value="ECO:0007669"/>
    <property type="project" value="Ensembl"/>
</dbReference>
<feature type="disulfide bond" evidence="15">
    <location>
        <begin position="304"/>
        <end position="315"/>
    </location>
</feature>
<dbReference type="GO" id="GO:0046872">
    <property type="term" value="F:metal ion binding"/>
    <property type="evidence" value="ECO:0007669"/>
    <property type="project" value="UniProtKB-KW"/>
</dbReference>
<dbReference type="PROSITE" id="PS51438">
    <property type="entry name" value="ALBUMIN_2"/>
    <property type="match status" value="3"/>
</dbReference>
<evidence type="ECO:0000256" key="16">
    <source>
        <dbReference type="SAM" id="SignalP"/>
    </source>
</evidence>
<feature type="disulfide bond" evidence="15">
    <location>
        <begin position="502"/>
        <end position="513"/>
    </location>
</feature>
<dbReference type="OMA" id="HEECCRG"/>
<name>A6KKF8_RAT</name>
<evidence type="ECO:0000256" key="6">
    <source>
        <dbReference type="ARBA" id="ARBA00022729"/>
    </source>
</evidence>
<dbReference type="InterPro" id="IPR000264">
    <property type="entry name" value="ALB/AFP/VDB"/>
</dbReference>
<dbReference type="Proteomes" id="UP000234681">
    <property type="component" value="Chromosome 14"/>
</dbReference>
<dbReference type="SUPFAM" id="SSF48552">
    <property type="entry name" value="Serum albumin-like"/>
    <property type="match status" value="3"/>
</dbReference>
<evidence type="ECO:0000256" key="14">
    <source>
        <dbReference type="PIRSR" id="PIRSR002520-1"/>
    </source>
</evidence>
<dbReference type="PANTHER" id="PTHR11385">
    <property type="entry name" value="SERUM ALBUMIN-RELATED"/>
    <property type="match status" value="1"/>
</dbReference>
<accession>A6KKF8</accession>
<dbReference type="FunFam" id="1.10.246.10:FF:000002">
    <property type="entry name" value="Serum albumin"/>
    <property type="match status" value="2"/>
</dbReference>
<dbReference type="CTD" id="174"/>
<organism evidence="18">
    <name type="scientific">Rattus norvegicus</name>
    <name type="common">Rat</name>
    <dbReference type="NCBI Taxonomy" id="10116"/>
    <lineage>
        <taxon>Eukaryota</taxon>
        <taxon>Metazoa</taxon>
        <taxon>Chordata</taxon>
        <taxon>Craniata</taxon>
        <taxon>Vertebrata</taxon>
        <taxon>Euteleostomi</taxon>
        <taxon>Mammalia</taxon>
        <taxon>Eutheria</taxon>
        <taxon>Euarchontoglires</taxon>
        <taxon>Glires</taxon>
        <taxon>Rodentia</taxon>
        <taxon>Myomorpha</taxon>
        <taxon>Muroidea</taxon>
        <taxon>Muridae</taxon>
        <taxon>Murinae</taxon>
        <taxon>Rattus</taxon>
    </lineage>
</organism>
<evidence type="ECO:0000256" key="5">
    <source>
        <dbReference type="ARBA" id="ARBA00022723"/>
    </source>
</evidence>
<evidence type="ECO:0000256" key="10">
    <source>
        <dbReference type="ARBA" id="ARBA00023180"/>
    </source>
</evidence>
<evidence type="ECO:0000256" key="8">
    <source>
        <dbReference type="ARBA" id="ARBA00023008"/>
    </source>
</evidence>
<dbReference type="GeneID" id="24177"/>
<feature type="disulfide bond" evidence="15">
    <location>
        <begin position="463"/>
        <end position="474"/>
    </location>
</feature>
<reference evidence="18" key="1">
    <citation type="journal article" date="2005" name="Genome Res.">
        <title>Gene and alternative splicing annotation with AIR.</title>
        <authorList>
            <person name="Florea L."/>
            <person name="Di Francesco V."/>
            <person name="Miller J."/>
            <person name="Turner R."/>
            <person name="Yao A."/>
            <person name="Harris M."/>
            <person name="Walenz B."/>
            <person name="Mobarry C."/>
            <person name="Merkulov G.V."/>
            <person name="Charlab R."/>
            <person name="Dew I."/>
            <person name="Deng Z."/>
            <person name="Istrail S."/>
            <person name="Li P."/>
            <person name="Sutton G."/>
        </authorList>
    </citation>
    <scope>NUCLEOTIDE SEQUENCE</scope>
    <source>
        <strain evidence="18">BN</strain>
    </source>
</reference>
<dbReference type="EMBL" id="CH474060">
    <property type="protein sequence ID" value="EDL88551.1"/>
    <property type="molecule type" value="Genomic_DNA"/>
</dbReference>
<dbReference type="RefSeq" id="NP_036625.2">
    <property type="nucleotide sequence ID" value="NM_012493.2"/>
</dbReference>
<dbReference type="FunFam" id="1.10.246.10:FF:000001">
    <property type="entry name" value="Serum albumin"/>
    <property type="match status" value="1"/>
</dbReference>
<feature type="disulfide bond" evidence="15">
    <location>
        <begin position="584"/>
        <end position="593"/>
    </location>
</feature>
<evidence type="ECO:0000256" key="12">
    <source>
        <dbReference type="ARBA" id="ARBA00041316"/>
    </source>
</evidence>
<dbReference type="PRINTS" id="PR00802">
    <property type="entry name" value="SERUMALBUMIN"/>
</dbReference>
<dbReference type="InterPro" id="IPR020857">
    <property type="entry name" value="Serum_albumin_CS"/>
</dbReference>
<evidence type="ECO:0000256" key="4">
    <source>
        <dbReference type="ARBA" id="ARBA00022641"/>
    </source>
</evidence>
<keyword evidence="10" id="KW-0325">Glycoprotein</keyword>
<feature type="disulfide bond" evidence="15">
    <location>
        <begin position="271"/>
        <end position="279"/>
    </location>
</feature>
<dbReference type="GO" id="GO:0042448">
    <property type="term" value="P:progesterone metabolic process"/>
    <property type="evidence" value="ECO:0007669"/>
    <property type="project" value="Ensembl"/>
</dbReference>
<dbReference type="KEGG" id="rno:24177"/>
<feature type="binding site" evidence="14">
    <location>
        <position position="278"/>
    </location>
    <ligand>
        <name>Ca(2+)</name>
        <dbReference type="ChEBI" id="CHEBI:29108"/>
        <label>1</label>
    </ligand>
</feature>
<feature type="chain" id="PRO_5039915429" description="Alpha-fetoprotein" evidence="16">
    <location>
        <begin position="25"/>
        <end position="611"/>
    </location>
</feature>
<feature type="disulfide bond" evidence="15">
    <location>
        <begin position="386"/>
        <end position="395"/>
    </location>
</feature>
<dbReference type="GO" id="GO:0006915">
    <property type="term" value="P:apoptotic process"/>
    <property type="evidence" value="ECO:0007669"/>
    <property type="project" value="Ensembl"/>
</dbReference>
<evidence type="ECO:0000256" key="11">
    <source>
        <dbReference type="ARBA" id="ARBA00039821"/>
    </source>
</evidence>
<keyword evidence="7" id="KW-0677">Repeat</keyword>
<dbReference type="InterPro" id="IPR014760">
    <property type="entry name" value="Serum_albumin_N"/>
</dbReference>
<keyword evidence="9 15" id="KW-1015">Disulfide bond</keyword>
<dbReference type="AlphaFoldDB" id="A6KKF8"/>
<feature type="domain" description="Albumin" evidence="17">
    <location>
        <begin position="405"/>
        <end position="603"/>
    </location>
</feature>
<feature type="disulfide bond" evidence="15">
    <location>
        <begin position="194"/>
        <end position="203"/>
    </location>
</feature>
<evidence type="ECO:0000259" key="17">
    <source>
        <dbReference type="PROSITE" id="PS51438"/>
    </source>
</evidence>
<dbReference type="PROSITE" id="PS00212">
    <property type="entry name" value="ALBUMIN_1"/>
    <property type="match status" value="2"/>
</dbReference>
<keyword evidence="2" id="KW-0964">Secreted</keyword>
<feature type="disulfide bond" evidence="15">
    <location>
        <begin position="150"/>
        <end position="195"/>
    </location>
</feature>
<dbReference type="GO" id="GO:0005615">
    <property type="term" value="C:extracellular space"/>
    <property type="evidence" value="ECO:0007669"/>
    <property type="project" value="Ensembl"/>
</dbReference>
<dbReference type="GO" id="GO:0006955">
    <property type="term" value="P:immune response"/>
    <property type="evidence" value="ECO:0007669"/>
    <property type="project" value="Ensembl"/>
</dbReference>
<gene>
    <name evidence="18 19" type="primary">Afp</name>
    <name evidence="18" type="ORF">rCG_60418</name>
</gene>
<evidence type="ECO:0000256" key="3">
    <source>
        <dbReference type="ARBA" id="ARBA00022553"/>
    </source>
</evidence>
<keyword evidence="4" id="KW-0765">Sulfation</keyword>
<evidence type="ECO:0000256" key="1">
    <source>
        <dbReference type="ARBA" id="ARBA00004613"/>
    </source>
</evidence>
<keyword evidence="8" id="KW-0186">Copper</keyword>
<feature type="disulfide bond" evidence="15">
    <location>
        <begin position="115"/>
        <end position="126"/>
    </location>
</feature>
<dbReference type="RGD" id="2065">
    <property type="gene designation" value="Afp"/>
</dbReference>
<proteinExistence type="predicted"/>
<keyword evidence="14" id="KW-0106">Calcium</keyword>
<dbReference type="OrthoDB" id="9875082at2759"/>
<keyword evidence="14" id="KW-0862">Zinc</keyword>
<feature type="disulfide bond" evidence="15">
    <location>
        <begin position="291"/>
        <end position="305"/>
    </location>
</feature>
<dbReference type="FunFam" id="1.10.246.10:FF:000004">
    <property type="entry name" value="Serum albumin"/>
    <property type="match status" value="1"/>
</dbReference>
<feature type="disulfide bond" evidence="15">
    <location>
        <begin position="487"/>
        <end position="503"/>
    </location>
</feature>
<dbReference type="GO" id="GO:0048872">
    <property type="term" value="P:homeostasis of number of cells"/>
    <property type="evidence" value="ECO:0007669"/>
    <property type="project" value="Ensembl"/>
</dbReference>
<comment type="subcellular location">
    <subcellularLocation>
        <location evidence="1">Secreted</location>
    </subcellularLocation>
</comment>
<dbReference type="Gene3D" id="1.10.246.10">
    <property type="match status" value="6"/>
</dbReference>
<dbReference type="PANTHER" id="PTHR11385:SF7">
    <property type="entry name" value="ALPHA-FETOPROTEIN"/>
    <property type="match status" value="1"/>
</dbReference>
<feature type="domain" description="Albumin" evidence="17">
    <location>
        <begin position="213"/>
        <end position="404"/>
    </location>
</feature>
<dbReference type="SMR" id="A6KKF8"/>
<feature type="binding site" evidence="14">
    <location>
        <position position="273"/>
    </location>
    <ligand>
        <name>Zn(2+)</name>
        <dbReference type="ChEBI" id="CHEBI:29105"/>
    </ligand>
</feature>
<dbReference type="PRINTS" id="PR00803">
    <property type="entry name" value="AFETOPROTEIN"/>
</dbReference>
<keyword evidence="5 14" id="KW-0479">Metal-binding</keyword>
<keyword evidence="3" id="KW-0597">Phosphoprotein</keyword>
<evidence type="ECO:0000256" key="7">
    <source>
        <dbReference type="ARBA" id="ARBA00022737"/>
    </source>
</evidence>
<dbReference type="SMART" id="SM00103">
    <property type="entry name" value="ALBUMIN"/>
    <property type="match status" value="3"/>
</dbReference>
<protein>
    <recommendedName>
        <fullName evidence="11">Alpha-fetoprotein</fullName>
    </recommendedName>
    <alternativeName>
        <fullName evidence="12">Alpha-1-fetoprotein</fullName>
    </alternativeName>
    <alternativeName>
        <fullName evidence="13">Alpha-fetoglobulin</fullName>
    </alternativeName>
</protein>
<evidence type="ECO:0000256" key="13">
    <source>
        <dbReference type="ARBA" id="ARBA00042101"/>
    </source>
</evidence>
<dbReference type="PIRSF" id="PIRSF002520">
    <property type="entry name" value="Serum_albumin_subgroup"/>
    <property type="match status" value="1"/>
</dbReference>
<evidence type="ECO:0000256" key="9">
    <source>
        <dbReference type="ARBA" id="ARBA00023157"/>
    </source>
</evidence>
<feature type="disulfide bond" evidence="15">
    <location>
        <begin position="226"/>
        <end position="272"/>
    </location>
</feature>
<feature type="disulfide bond" evidence="15">
    <location>
        <begin position="418"/>
        <end position="464"/>
    </location>
</feature>
<feature type="signal peptide" evidence="16">
    <location>
        <begin position="1"/>
        <end position="24"/>
    </location>
</feature>
<feature type="disulfide bond" evidence="15">
    <location>
        <begin position="540"/>
        <end position="585"/>
    </location>
</feature>
<dbReference type="Pfam" id="PF00273">
    <property type="entry name" value="Serum_albumin"/>
    <property type="match status" value="3"/>
</dbReference>
<dbReference type="GO" id="GO:0001542">
    <property type="term" value="P:ovulation from ovarian follicle"/>
    <property type="evidence" value="ECO:0007669"/>
    <property type="project" value="Ensembl"/>
</dbReference>
<evidence type="ECO:0000313" key="18">
    <source>
        <dbReference type="EMBL" id="EDL88551.1"/>
    </source>
</evidence>